<reference evidence="2" key="1">
    <citation type="submission" date="2020-09" db="EMBL/GenBank/DDBJ databases">
        <title>A novel bacterium of genus Mangrovicoccus, isolated from South China Sea.</title>
        <authorList>
            <person name="Huang H."/>
            <person name="Mo K."/>
            <person name="Hu Y."/>
        </authorList>
    </citation>
    <scope>NUCLEOTIDE SEQUENCE</scope>
    <source>
        <strain evidence="2">HB182678</strain>
    </source>
</reference>
<proteinExistence type="predicted"/>
<dbReference type="Proteomes" id="UP000609121">
    <property type="component" value="Unassembled WGS sequence"/>
</dbReference>
<protein>
    <submittedName>
        <fullName evidence="2">Uncharacterized protein</fullName>
    </submittedName>
</protein>
<evidence type="ECO:0000256" key="1">
    <source>
        <dbReference type="SAM" id="Coils"/>
    </source>
</evidence>
<keyword evidence="3" id="KW-1185">Reference proteome</keyword>
<keyword evidence="1" id="KW-0175">Coiled coil</keyword>
<feature type="coiled-coil region" evidence="1">
    <location>
        <begin position="10"/>
        <end position="44"/>
    </location>
</feature>
<dbReference type="RefSeq" id="WP_193180046.1">
    <property type="nucleotide sequence ID" value="NZ_JACVXA010000009.1"/>
</dbReference>
<accession>A0A8J7CJ92</accession>
<name>A0A8J7CJ92_9RHOB</name>
<sequence>MAASEERKEFREVKMRLAIKLEELARLKDEISALRDKQEEMRAKLSD</sequence>
<evidence type="ECO:0000313" key="3">
    <source>
        <dbReference type="Proteomes" id="UP000609121"/>
    </source>
</evidence>
<dbReference type="EMBL" id="JACVXA010000009">
    <property type="protein sequence ID" value="MBE3637441.1"/>
    <property type="molecule type" value="Genomic_DNA"/>
</dbReference>
<evidence type="ECO:0000313" key="2">
    <source>
        <dbReference type="EMBL" id="MBE3637441.1"/>
    </source>
</evidence>
<gene>
    <name evidence="2" type="ORF">ICN82_04395</name>
</gene>
<comment type="caution">
    <text evidence="2">The sequence shown here is derived from an EMBL/GenBank/DDBJ whole genome shotgun (WGS) entry which is preliminary data.</text>
</comment>
<organism evidence="2 3">
    <name type="scientific">Mangrovicoccus algicola</name>
    <dbReference type="NCBI Taxonomy" id="2771008"/>
    <lineage>
        <taxon>Bacteria</taxon>
        <taxon>Pseudomonadati</taxon>
        <taxon>Pseudomonadota</taxon>
        <taxon>Alphaproteobacteria</taxon>
        <taxon>Rhodobacterales</taxon>
        <taxon>Paracoccaceae</taxon>
        <taxon>Mangrovicoccus</taxon>
    </lineage>
</organism>
<dbReference type="AlphaFoldDB" id="A0A8J7CJ92"/>